<dbReference type="eggNOG" id="ENOG502S1AX">
    <property type="taxonomic scope" value="Eukaryota"/>
</dbReference>
<name>N1J5V9_BLUG1</name>
<dbReference type="Proteomes" id="UP000015441">
    <property type="component" value="Unassembled WGS sequence"/>
</dbReference>
<sequence length="437" mass="49492">MGGSAFAHHCPPYLTPRLPRAVYQHVLKQTMDLLGRFYRHVASPIDAPGKETFGDVDLLVCEPLVSDLDETITSRASVALTLARILTAEAHIVRKGDPVLLFAVPLRQTGHAGLTHLPSTSYVQIDIQTCISRQALIFSHFCESHGDMWSILGTIIYPYGLKIDNRGLHIRIAAIESLHKKRSLVLLSSNPVEILNFLGLDTRKWESEMESLNEMFEYIASCRMFSLPTSRAEMPHGGSNPIKKVGETVPNSNPDSITSNLQLRKRSERVRYAKRPVFTAWIDEFIPQCLSRGLYSPSDPPLTREQVKQEAFETFGVKEEFEEKELAWILERHREEILKDGLKSHVPIDGVNPALRASSIRVLKEVIVDGLPWVDGNLPLDVQKDAKGFQDMEKIRRWVDANWREAGEIGFERQRAKCNENTQRKLQKKAEKPTQAQ</sequence>
<evidence type="ECO:0000313" key="3">
    <source>
        <dbReference type="Proteomes" id="UP000015441"/>
    </source>
</evidence>
<dbReference type="HOGENOM" id="CLU_032494_1_0_1"/>
<evidence type="ECO:0000313" key="2">
    <source>
        <dbReference type="EMBL" id="CCU75310.1"/>
    </source>
</evidence>
<proteinExistence type="predicted"/>
<reference evidence="2 3" key="1">
    <citation type="journal article" date="2010" name="Science">
        <title>Genome expansion and gene loss in powdery mildew fungi reveal tradeoffs in extreme parasitism.</title>
        <authorList>
            <person name="Spanu P.D."/>
            <person name="Abbott J.C."/>
            <person name="Amselem J."/>
            <person name="Burgis T.A."/>
            <person name="Soanes D.M."/>
            <person name="Stueber K."/>
            <person name="Ver Loren van Themaat E."/>
            <person name="Brown J.K.M."/>
            <person name="Butcher S.A."/>
            <person name="Gurr S.J."/>
            <person name="Lebrun M.-H."/>
            <person name="Ridout C.J."/>
            <person name="Schulze-Lefert P."/>
            <person name="Talbot N.J."/>
            <person name="Ahmadinejad N."/>
            <person name="Ametz C."/>
            <person name="Barton G.R."/>
            <person name="Benjdia M."/>
            <person name="Bidzinski P."/>
            <person name="Bindschedler L.V."/>
            <person name="Both M."/>
            <person name="Brewer M.T."/>
            <person name="Cadle-Davidson L."/>
            <person name="Cadle-Davidson M.M."/>
            <person name="Collemare J."/>
            <person name="Cramer R."/>
            <person name="Frenkel O."/>
            <person name="Godfrey D."/>
            <person name="Harriman J."/>
            <person name="Hoede C."/>
            <person name="King B.C."/>
            <person name="Klages S."/>
            <person name="Kleemann J."/>
            <person name="Knoll D."/>
            <person name="Koti P.S."/>
            <person name="Kreplak J."/>
            <person name="Lopez-Ruiz F.J."/>
            <person name="Lu X."/>
            <person name="Maekawa T."/>
            <person name="Mahanil S."/>
            <person name="Micali C."/>
            <person name="Milgroom M.G."/>
            <person name="Montana G."/>
            <person name="Noir S."/>
            <person name="O'Connell R.J."/>
            <person name="Oberhaensli S."/>
            <person name="Parlange F."/>
            <person name="Pedersen C."/>
            <person name="Quesneville H."/>
            <person name="Reinhardt R."/>
            <person name="Rott M."/>
            <person name="Sacristan S."/>
            <person name="Schmidt S.M."/>
            <person name="Schoen M."/>
            <person name="Skamnioti P."/>
            <person name="Sommer H."/>
            <person name="Stephens A."/>
            <person name="Takahara H."/>
            <person name="Thordal-Christensen H."/>
            <person name="Vigouroux M."/>
            <person name="Wessling R."/>
            <person name="Wicker T."/>
            <person name="Panstruga R."/>
        </authorList>
    </citation>
    <scope>NUCLEOTIDE SEQUENCE [LARGE SCALE GENOMIC DNA]</scope>
    <source>
        <strain evidence="2">DH14</strain>
    </source>
</reference>
<protein>
    <submittedName>
        <fullName evidence="2">Uncharacterized protein</fullName>
    </submittedName>
</protein>
<keyword evidence="3" id="KW-1185">Reference proteome</keyword>
<dbReference type="EMBL" id="CAUH01001193">
    <property type="protein sequence ID" value="CCU75310.1"/>
    <property type="molecule type" value="Genomic_DNA"/>
</dbReference>
<dbReference type="OrthoDB" id="4708870at2759"/>
<comment type="caution">
    <text evidence="2">The sequence shown here is derived from an EMBL/GenBank/DDBJ whole genome shotgun (WGS) entry which is preliminary data.</text>
</comment>
<dbReference type="STRING" id="546991.N1J5V9"/>
<organism evidence="2 3">
    <name type="scientific">Blumeria graminis f. sp. hordei (strain DH14)</name>
    <name type="common">Barley powdery mildew</name>
    <name type="synonym">Oidium monilioides f. sp. hordei</name>
    <dbReference type="NCBI Taxonomy" id="546991"/>
    <lineage>
        <taxon>Eukaryota</taxon>
        <taxon>Fungi</taxon>
        <taxon>Dikarya</taxon>
        <taxon>Ascomycota</taxon>
        <taxon>Pezizomycotina</taxon>
        <taxon>Leotiomycetes</taxon>
        <taxon>Erysiphales</taxon>
        <taxon>Erysiphaceae</taxon>
        <taxon>Blumeria</taxon>
        <taxon>Blumeria hordei</taxon>
    </lineage>
</organism>
<feature type="region of interest" description="Disordered" evidence="1">
    <location>
        <begin position="418"/>
        <end position="437"/>
    </location>
</feature>
<evidence type="ECO:0000256" key="1">
    <source>
        <dbReference type="SAM" id="MobiDB-lite"/>
    </source>
</evidence>
<dbReference type="AlphaFoldDB" id="N1J5V9"/>
<gene>
    <name evidence="2" type="ORF">BGHDH14_bgh00910</name>
</gene>
<dbReference type="InParanoid" id="N1J5V9"/>
<accession>N1J5V9</accession>
<feature type="compositionally biased region" description="Basic and acidic residues" evidence="1">
    <location>
        <begin position="428"/>
        <end position="437"/>
    </location>
</feature>